<evidence type="ECO:0000259" key="9">
    <source>
        <dbReference type="Pfam" id="PF08743"/>
    </source>
</evidence>
<dbReference type="GO" id="GO:0006310">
    <property type="term" value="P:DNA recombination"/>
    <property type="evidence" value="ECO:0007669"/>
    <property type="project" value="UniProtKB-UniRule"/>
</dbReference>
<dbReference type="EMBL" id="SRPW01002689">
    <property type="protein sequence ID" value="KAG5991083.1"/>
    <property type="molecule type" value="Genomic_DNA"/>
</dbReference>
<dbReference type="InterPro" id="IPR029225">
    <property type="entry name" value="Nse4_Nse3-bd"/>
</dbReference>
<name>A0A9P7N4B7_9HYPO</name>
<evidence type="ECO:0000256" key="3">
    <source>
        <dbReference type="ARBA" id="ARBA00022763"/>
    </source>
</evidence>
<evidence type="ECO:0000313" key="11">
    <source>
        <dbReference type="EMBL" id="KAG5991083.1"/>
    </source>
</evidence>
<dbReference type="InterPro" id="IPR027786">
    <property type="entry name" value="Nse4/EID"/>
</dbReference>
<feature type="compositionally biased region" description="Acidic residues" evidence="8">
    <location>
        <begin position="214"/>
        <end position="224"/>
    </location>
</feature>
<accession>A0A9P7N4B7</accession>
<evidence type="ECO:0000256" key="7">
    <source>
        <dbReference type="RuleBase" id="RU365071"/>
    </source>
</evidence>
<protein>
    <recommendedName>
        <fullName evidence="7">Non-structural maintenance of chromosomes element 4</fullName>
    </recommendedName>
</protein>
<comment type="function">
    <text evidence="7">Component of the SMC5-SMC6 complex, that promotes sister chromatid alignment after DNA damage and facilitates double-stranded DNA breaks (DSBs) repair via homologous recombination between sister chromatids.</text>
</comment>
<evidence type="ECO:0000256" key="6">
    <source>
        <dbReference type="ARBA" id="ARBA00023242"/>
    </source>
</evidence>
<keyword evidence="3 7" id="KW-0227">DNA damage</keyword>
<evidence type="ECO:0000256" key="1">
    <source>
        <dbReference type="ARBA" id="ARBA00004123"/>
    </source>
</evidence>
<feature type="domain" description="Non-structural maintenance of chromosome element 4 C-terminal" evidence="9">
    <location>
        <begin position="431"/>
        <end position="473"/>
    </location>
</feature>
<feature type="compositionally biased region" description="Polar residues" evidence="8">
    <location>
        <begin position="29"/>
        <end position="39"/>
    </location>
</feature>
<feature type="domain" description="Non-structural maintenance of chromosome element 4 C-terminal" evidence="9">
    <location>
        <begin position="347"/>
        <end position="416"/>
    </location>
</feature>
<dbReference type="InterPro" id="IPR014854">
    <property type="entry name" value="Nse4_C"/>
</dbReference>
<gene>
    <name evidence="11" type="ORF">E4U43_004097</name>
</gene>
<dbReference type="Proteomes" id="UP000748025">
    <property type="component" value="Unassembled WGS sequence"/>
</dbReference>
<feature type="region of interest" description="Disordered" evidence="8">
    <location>
        <begin position="182"/>
        <end position="224"/>
    </location>
</feature>
<feature type="region of interest" description="Disordered" evidence="8">
    <location>
        <begin position="1"/>
        <end position="83"/>
    </location>
</feature>
<reference evidence="11" key="1">
    <citation type="journal article" date="2020" name="bioRxiv">
        <title>Whole genome comparisons of ergot fungi reveals the divergence and evolution of species within the genus Claviceps are the result of varying mechanisms driving genome evolution and host range expansion.</title>
        <authorList>
            <person name="Wyka S.A."/>
            <person name="Mondo S.J."/>
            <person name="Liu M."/>
            <person name="Dettman J."/>
            <person name="Nalam V."/>
            <person name="Broders K.D."/>
        </authorList>
    </citation>
    <scope>NUCLEOTIDE SEQUENCE</scope>
    <source>
        <strain evidence="11">CCC 602</strain>
    </source>
</reference>
<dbReference type="AlphaFoldDB" id="A0A9P7N4B7"/>
<sequence length="491" mass="55132">MPTRVRDNSEDAESQADSPSPSPSPSPSATQRSHAPSAQRSKRKRITAVASEPSNHRQRAVGPDDDENLDGDQFSDVYDPDQPLEERRILQKDLRSLLKDVNDNSEEYLQRDSRGLHEAILKANELSKKVKQTTEATIDSRLLVSTTDLSYRKALRLAQGSLSQGLDVDEFVSKAITYMRHGGGIRDDNAPELSSTQRQRRTVTQRRGNRHGDEDEDDDDDVGDDGDMMNWPHLGRFACLPYIRRPALPGFLLGPLSVEKKARKMTKRSAPFRPENLKETRPEVLNVDDMAKKENDLTAICTNILQHLHSIQAETQEIVADLIDDDMDDAEKTRLMHQHGLRSTGGIDLMRFVVNPDSFGQTVENMFYVSFLIRDGRVEIELDEHDLPALGTCAAAAAAAASAALFVSLFQYHAWECIACSRPLLLIAPVDREPLEDGTQQRHGASKHQAILSMDEQTWREIIDLFQITNPMIPHRREANRSGPGARGWYN</sequence>
<evidence type="ECO:0000256" key="2">
    <source>
        <dbReference type="ARBA" id="ARBA00008997"/>
    </source>
</evidence>
<dbReference type="PANTHER" id="PTHR16140">
    <property type="entry name" value="NON-STRUCTURAL MAINTENANCE OF CHROMOSOMES ELEMENT 4"/>
    <property type="match status" value="1"/>
</dbReference>
<dbReference type="GO" id="GO:0030915">
    <property type="term" value="C:Smc5-Smc6 complex"/>
    <property type="evidence" value="ECO:0007669"/>
    <property type="project" value="UniProtKB-UniRule"/>
</dbReference>
<dbReference type="GO" id="GO:0005634">
    <property type="term" value="C:nucleus"/>
    <property type="evidence" value="ECO:0007669"/>
    <property type="project" value="UniProtKB-SubCell"/>
</dbReference>
<dbReference type="PANTHER" id="PTHR16140:SF0">
    <property type="entry name" value="NON-STRUCTURAL MAINTENANCE OF CHROMOSOMES ELEMENT 4"/>
    <property type="match status" value="1"/>
</dbReference>
<evidence type="ECO:0000256" key="8">
    <source>
        <dbReference type="SAM" id="MobiDB-lite"/>
    </source>
</evidence>
<evidence type="ECO:0000256" key="4">
    <source>
        <dbReference type="ARBA" id="ARBA00023172"/>
    </source>
</evidence>
<proteinExistence type="inferred from homology"/>
<keyword evidence="4 7" id="KW-0233">DNA recombination</keyword>
<comment type="similarity">
    <text evidence="2 7">Belongs to the NSE4 family.</text>
</comment>
<dbReference type="Pfam" id="PF15412">
    <property type="entry name" value="Nse4-Nse3_bdg"/>
    <property type="match status" value="1"/>
</dbReference>
<evidence type="ECO:0000259" key="10">
    <source>
        <dbReference type="Pfam" id="PF15412"/>
    </source>
</evidence>
<comment type="subunit">
    <text evidence="7">Component of the SMC5-SMC6 complex.</text>
</comment>
<keyword evidence="6 7" id="KW-0539">Nucleus</keyword>
<feature type="domain" description="Nse4/EID protein Nse3/MAGE-binding" evidence="10">
    <location>
        <begin position="139"/>
        <end position="192"/>
    </location>
</feature>
<comment type="subcellular location">
    <subcellularLocation>
        <location evidence="1 7">Nucleus</location>
    </subcellularLocation>
</comment>
<feature type="compositionally biased region" description="Basic residues" evidence="8">
    <location>
        <begin position="198"/>
        <end position="209"/>
    </location>
</feature>
<dbReference type="Pfam" id="PF08743">
    <property type="entry name" value="Nse4_C"/>
    <property type="match status" value="2"/>
</dbReference>
<keyword evidence="12" id="KW-1185">Reference proteome</keyword>
<dbReference type="OrthoDB" id="361242at2759"/>
<dbReference type="GO" id="GO:0006281">
    <property type="term" value="P:DNA repair"/>
    <property type="evidence" value="ECO:0007669"/>
    <property type="project" value="UniProtKB-UniRule"/>
</dbReference>
<organism evidence="11 12">
    <name type="scientific">Claviceps pusilla</name>
    <dbReference type="NCBI Taxonomy" id="123648"/>
    <lineage>
        <taxon>Eukaryota</taxon>
        <taxon>Fungi</taxon>
        <taxon>Dikarya</taxon>
        <taxon>Ascomycota</taxon>
        <taxon>Pezizomycotina</taxon>
        <taxon>Sordariomycetes</taxon>
        <taxon>Hypocreomycetidae</taxon>
        <taxon>Hypocreales</taxon>
        <taxon>Clavicipitaceae</taxon>
        <taxon>Claviceps</taxon>
    </lineage>
</organism>
<evidence type="ECO:0000256" key="5">
    <source>
        <dbReference type="ARBA" id="ARBA00023204"/>
    </source>
</evidence>
<comment type="caution">
    <text evidence="11">The sequence shown here is derived from an EMBL/GenBank/DDBJ whole genome shotgun (WGS) entry which is preliminary data.</text>
</comment>
<keyword evidence="5 7" id="KW-0234">DNA repair</keyword>
<evidence type="ECO:0000313" key="12">
    <source>
        <dbReference type="Proteomes" id="UP000748025"/>
    </source>
</evidence>